<comment type="caution">
    <text evidence="1">The sequence shown here is derived from an EMBL/GenBank/DDBJ whole genome shotgun (WGS) entry which is preliminary data.</text>
</comment>
<accession>A0A077LXE5</accession>
<evidence type="ECO:0000313" key="2">
    <source>
        <dbReference type="Proteomes" id="UP000035721"/>
    </source>
</evidence>
<proteinExistence type="predicted"/>
<dbReference type="AlphaFoldDB" id="A0A077LXE5"/>
<dbReference type="Proteomes" id="UP000035721">
    <property type="component" value="Unassembled WGS sequence"/>
</dbReference>
<name>A0A077LXE5_9MICO</name>
<protein>
    <submittedName>
        <fullName evidence="1">Uncharacterized protein</fullName>
    </submittedName>
</protein>
<organism evidence="1 2">
    <name type="scientific">Nostocoides japonicum T1-X7</name>
    <dbReference type="NCBI Taxonomy" id="1194083"/>
    <lineage>
        <taxon>Bacteria</taxon>
        <taxon>Bacillati</taxon>
        <taxon>Actinomycetota</taxon>
        <taxon>Actinomycetes</taxon>
        <taxon>Micrococcales</taxon>
        <taxon>Intrasporangiaceae</taxon>
        <taxon>Nostocoides</taxon>
    </lineage>
</organism>
<keyword evidence="2" id="KW-1185">Reference proteome</keyword>
<dbReference type="EMBL" id="CAJB01000201">
    <property type="protein sequence ID" value="CCH78361.1"/>
    <property type="molecule type" value="Genomic_DNA"/>
</dbReference>
<evidence type="ECO:0000313" key="1">
    <source>
        <dbReference type="EMBL" id="CCH78361.1"/>
    </source>
</evidence>
<reference evidence="1 2" key="1">
    <citation type="journal article" date="2013" name="ISME J.">
        <title>A metabolic model for members of the genus Tetrasphaera involved in enhanced biological phosphorus removal.</title>
        <authorList>
            <person name="Kristiansen R."/>
            <person name="Nguyen H.T.T."/>
            <person name="Saunders A.M."/>
            <person name="Nielsen J.L."/>
            <person name="Wimmer R."/>
            <person name="Le V.Q."/>
            <person name="McIlroy S.J."/>
            <person name="Petrovski S."/>
            <person name="Seviour R.J."/>
            <person name="Calteau A."/>
            <person name="Nielsen K.L."/>
            <person name="Nielsen P.H."/>
        </authorList>
    </citation>
    <scope>NUCLEOTIDE SEQUENCE [LARGE SCALE GENOMIC DNA]</scope>
    <source>
        <strain evidence="1 2">T1-X7</strain>
    </source>
</reference>
<sequence>MDLVQPFGCQVADFGSHSARWSCACTEFVRPGCGSFWATSSTRDREGGGRVDPPWPGVALDPTVRRFSCHDLPEASGSRWHAPLRCRCLSMGGVWGGNVPSGVCRMALIRGLTL</sequence>
<gene>
    <name evidence="1" type="ORF">BN12_280017</name>
</gene>